<dbReference type="OrthoDB" id="3438340at2759"/>
<organism evidence="2 3">
    <name type="scientific">Taphrina deformans (strain PYCC 5710 / ATCC 11124 / CBS 356.35 / IMI 108563 / JCM 9778 / NBRC 8474)</name>
    <name type="common">Peach leaf curl fungus</name>
    <name type="synonym">Lalaria deformans</name>
    <dbReference type="NCBI Taxonomy" id="1097556"/>
    <lineage>
        <taxon>Eukaryota</taxon>
        <taxon>Fungi</taxon>
        <taxon>Dikarya</taxon>
        <taxon>Ascomycota</taxon>
        <taxon>Taphrinomycotina</taxon>
        <taxon>Taphrinomycetes</taxon>
        <taxon>Taphrinales</taxon>
        <taxon>Taphrinaceae</taxon>
        <taxon>Taphrina</taxon>
    </lineage>
</organism>
<evidence type="ECO:0000313" key="3">
    <source>
        <dbReference type="Proteomes" id="UP000013776"/>
    </source>
</evidence>
<protein>
    <submittedName>
        <fullName evidence="2">Uncharacterized protein</fullName>
    </submittedName>
</protein>
<feature type="region of interest" description="Disordered" evidence="1">
    <location>
        <begin position="40"/>
        <end position="161"/>
    </location>
</feature>
<proteinExistence type="predicted"/>
<gene>
    <name evidence="2" type="ORF">TAPDE_004166</name>
</gene>
<evidence type="ECO:0000256" key="1">
    <source>
        <dbReference type="SAM" id="MobiDB-lite"/>
    </source>
</evidence>
<evidence type="ECO:0000313" key="2">
    <source>
        <dbReference type="EMBL" id="CCG83845.1"/>
    </source>
</evidence>
<accession>R4XDD8</accession>
<keyword evidence="3" id="KW-1185">Reference proteome</keyword>
<sequence>MANTNAILKNEQIHSQIGVSISLARNVVSSWLPPLTDEEKAIEAKQSQQKTGDVLAKRRAPRAGLGSTGEKDESSDLTIEEMKIKRKLIQKEKRLNEQSKEDALRKNAKRYLNASPTNSEDEEEGSIRRKGQKQLKKNAHSPFLSIKEKKSPNNLRKGFGR</sequence>
<name>R4XDD8_TAPDE</name>
<dbReference type="Pfam" id="PF11595">
    <property type="entry name" value="DUF3245"/>
    <property type="match status" value="1"/>
</dbReference>
<dbReference type="AlphaFoldDB" id="R4XDD8"/>
<dbReference type="VEuPathDB" id="FungiDB:TAPDE_004166"/>
<reference evidence="2 3" key="1">
    <citation type="journal article" date="2013" name="MBio">
        <title>Genome sequencing of the plant pathogen Taphrina deformans, the causal agent of peach leaf curl.</title>
        <authorList>
            <person name="Cisse O.H."/>
            <person name="Almeida J.M.G.C.F."/>
            <person name="Fonseca A."/>
            <person name="Kumar A.A."/>
            <person name="Salojaervi J."/>
            <person name="Overmyer K."/>
            <person name="Hauser P.M."/>
            <person name="Pagni M."/>
        </authorList>
    </citation>
    <scope>NUCLEOTIDE SEQUENCE [LARGE SCALE GENOMIC DNA]</scope>
    <source>
        <strain evidence="3">PYCC 5710 / ATCC 11124 / CBS 356.35 / IMI 108563 / JCM 9778 / NBRC 8474</strain>
    </source>
</reference>
<dbReference type="Proteomes" id="UP000013776">
    <property type="component" value="Unassembled WGS sequence"/>
</dbReference>
<feature type="compositionally biased region" description="Basic and acidic residues" evidence="1">
    <location>
        <begin position="89"/>
        <end position="105"/>
    </location>
</feature>
<comment type="caution">
    <text evidence="2">The sequence shown here is derived from an EMBL/GenBank/DDBJ whole genome shotgun (WGS) entry which is preliminary data.</text>
</comment>
<dbReference type="EMBL" id="CAHR02000184">
    <property type="protein sequence ID" value="CCG83845.1"/>
    <property type="molecule type" value="Genomic_DNA"/>
</dbReference>
<feature type="compositionally biased region" description="Basic residues" evidence="1">
    <location>
        <begin position="128"/>
        <end position="139"/>
    </location>
</feature>
<dbReference type="InterPro" id="IPR021641">
    <property type="entry name" value="DUF3245"/>
</dbReference>